<evidence type="ECO:0000256" key="2">
    <source>
        <dbReference type="ARBA" id="ARBA00022989"/>
    </source>
</evidence>
<dbReference type="SUPFAM" id="SSF103473">
    <property type="entry name" value="MFS general substrate transporter"/>
    <property type="match status" value="1"/>
</dbReference>
<keyword evidence="7" id="KW-1185">Reference proteome</keyword>
<gene>
    <name evidence="6" type="ORF">CCS01_19420</name>
</gene>
<dbReference type="OrthoDB" id="9810614at2"/>
<comment type="caution">
    <text evidence="6">The sequence shown here is derived from an EMBL/GenBank/DDBJ whole genome shotgun (WGS) entry which is preliminary data.</text>
</comment>
<dbReference type="AlphaFoldDB" id="A0A2S6N708"/>
<dbReference type="Proteomes" id="UP000239724">
    <property type="component" value="Unassembled WGS sequence"/>
</dbReference>
<name>A0A2S6N708_RHOGL</name>
<dbReference type="CDD" id="cd17477">
    <property type="entry name" value="MFS_YcaD_like"/>
    <property type="match status" value="1"/>
</dbReference>
<dbReference type="Gene3D" id="1.20.1250.20">
    <property type="entry name" value="MFS general substrate transporter like domains"/>
    <property type="match status" value="2"/>
</dbReference>
<keyword evidence="1 4" id="KW-0812">Transmembrane</keyword>
<feature type="transmembrane region" description="Helical" evidence="4">
    <location>
        <begin position="318"/>
        <end position="339"/>
    </location>
</feature>
<dbReference type="PROSITE" id="PS50850">
    <property type="entry name" value="MFS"/>
    <property type="match status" value="1"/>
</dbReference>
<evidence type="ECO:0000313" key="6">
    <source>
        <dbReference type="EMBL" id="PPQ30396.1"/>
    </source>
</evidence>
<feature type="transmembrane region" description="Helical" evidence="4">
    <location>
        <begin position="156"/>
        <end position="175"/>
    </location>
</feature>
<keyword evidence="2 4" id="KW-1133">Transmembrane helix</keyword>
<feature type="transmembrane region" description="Helical" evidence="4">
    <location>
        <begin position="286"/>
        <end position="306"/>
    </location>
</feature>
<sequence>MRAQIGTLIVATSLVQLANGFFGTFFSLRVAAAAFNPTLSGLVLSGFFAGFTLAAVVCGRMIEQVGHIRAYAAFAGLVVAATALMPILTGPWPWIAMRAVIGFGCAGLFVTTESWLNAKAQPVERGRVFSIYMVGTFIALAAGQILIGWIEIDTFAPFNAIATLFAIALVMVCMTRAEPPLVQATAPLPYGQLSRTAPIGVTGCVVSGLITSMFYALVPAWMQSEGVAQTTIALFMLVAVLGGLAFQIPVGRLSDRSDRRIVLSGVSLSVTGVAVALVLLPHTLAFVVPLAAALGGCMSTLYPVCVAHAHDRMPADRIVAVSGRLILVSGIGSVIGPIIGTAVMGPFGLDGVLYLMAVLASLLSAAALAATWVRAEPRHLTRPFSVLTPQAAPLAHNAFEEAA</sequence>
<feature type="transmembrane region" description="Helical" evidence="4">
    <location>
        <begin position="351"/>
        <end position="373"/>
    </location>
</feature>
<feature type="transmembrane region" description="Helical" evidence="4">
    <location>
        <begin position="261"/>
        <end position="280"/>
    </location>
</feature>
<dbReference type="GO" id="GO:0022857">
    <property type="term" value="F:transmembrane transporter activity"/>
    <property type="evidence" value="ECO:0007669"/>
    <property type="project" value="InterPro"/>
</dbReference>
<proteinExistence type="predicted"/>
<feature type="transmembrane region" description="Helical" evidence="4">
    <location>
        <begin position="196"/>
        <end position="218"/>
    </location>
</feature>
<dbReference type="InterPro" id="IPR011701">
    <property type="entry name" value="MFS"/>
</dbReference>
<dbReference type="PANTHER" id="PTHR23521">
    <property type="entry name" value="TRANSPORTER MFS SUPERFAMILY"/>
    <property type="match status" value="1"/>
</dbReference>
<feature type="transmembrane region" description="Helical" evidence="4">
    <location>
        <begin position="230"/>
        <end position="249"/>
    </location>
</feature>
<keyword evidence="3 4" id="KW-0472">Membrane</keyword>
<accession>A0A2S6N708</accession>
<evidence type="ECO:0000259" key="5">
    <source>
        <dbReference type="PROSITE" id="PS50850"/>
    </source>
</evidence>
<evidence type="ECO:0000313" key="7">
    <source>
        <dbReference type="Proteomes" id="UP000239724"/>
    </source>
</evidence>
<reference evidence="6 7" key="1">
    <citation type="journal article" date="2018" name="Arch. Microbiol.">
        <title>New insights into the metabolic potential of the phototrophic purple bacterium Rhodopila globiformis DSM 161(T) from its draft genome sequence and evidence for a vanadium-dependent nitrogenase.</title>
        <authorList>
            <person name="Imhoff J.F."/>
            <person name="Rahn T."/>
            <person name="Kunzel S."/>
            <person name="Neulinger S.C."/>
        </authorList>
    </citation>
    <scope>NUCLEOTIDE SEQUENCE [LARGE SCALE GENOMIC DNA]</scope>
    <source>
        <strain evidence="6 7">DSM 161</strain>
    </source>
</reference>
<evidence type="ECO:0000256" key="4">
    <source>
        <dbReference type="SAM" id="Phobius"/>
    </source>
</evidence>
<evidence type="ECO:0000256" key="3">
    <source>
        <dbReference type="ARBA" id="ARBA00023136"/>
    </source>
</evidence>
<dbReference type="InterPro" id="IPR047200">
    <property type="entry name" value="MFS_YcaD-like"/>
</dbReference>
<dbReference type="RefSeq" id="WP_104520476.1">
    <property type="nucleotide sequence ID" value="NZ_NHRY01000213.1"/>
</dbReference>
<dbReference type="InterPro" id="IPR020846">
    <property type="entry name" value="MFS_dom"/>
</dbReference>
<feature type="domain" description="Major facilitator superfamily (MFS) profile" evidence="5">
    <location>
        <begin position="1"/>
        <end position="378"/>
    </location>
</feature>
<evidence type="ECO:0000256" key="1">
    <source>
        <dbReference type="ARBA" id="ARBA00022692"/>
    </source>
</evidence>
<feature type="transmembrane region" description="Helical" evidence="4">
    <location>
        <begin position="71"/>
        <end position="89"/>
    </location>
</feature>
<dbReference type="Pfam" id="PF07690">
    <property type="entry name" value="MFS_1"/>
    <property type="match status" value="1"/>
</dbReference>
<feature type="transmembrane region" description="Helical" evidence="4">
    <location>
        <begin position="128"/>
        <end position="150"/>
    </location>
</feature>
<protein>
    <submittedName>
        <fullName evidence="6">MFS transporter</fullName>
    </submittedName>
</protein>
<organism evidence="6 7">
    <name type="scientific">Rhodopila globiformis</name>
    <name type="common">Rhodopseudomonas globiformis</name>
    <dbReference type="NCBI Taxonomy" id="1071"/>
    <lineage>
        <taxon>Bacteria</taxon>
        <taxon>Pseudomonadati</taxon>
        <taxon>Pseudomonadota</taxon>
        <taxon>Alphaproteobacteria</taxon>
        <taxon>Acetobacterales</taxon>
        <taxon>Acetobacteraceae</taxon>
        <taxon>Rhodopila</taxon>
    </lineage>
</organism>
<dbReference type="GO" id="GO:0005886">
    <property type="term" value="C:plasma membrane"/>
    <property type="evidence" value="ECO:0007669"/>
    <property type="project" value="TreeGrafter"/>
</dbReference>
<dbReference type="InterPro" id="IPR036259">
    <property type="entry name" value="MFS_trans_sf"/>
</dbReference>
<feature type="transmembrane region" description="Helical" evidence="4">
    <location>
        <begin position="42"/>
        <end position="59"/>
    </location>
</feature>
<dbReference type="EMBL" id="NHRY01000213">
    <property type="protein sequence ID" value="PPQ30396.1"/>
    <property type="molecule type" value="Genomic_DNA"/>
</dbReference>
<feature type="transmembrane region" description="Helical" evidence="4">
    <location>
        <begin position="95"/>
        <end position="116"/>
    </location>
</feature>
<dbReference type="PANTHER" id="PTHR23521:SF3">
    <property type="entry name" value="MFS TRANSPORTER"/>
    <property type="match status" value="1"/>
</dbReference>